<sequence length="193" mass="20929">MTRSRTRKPPYETSVTVKLPNTGAWRTSANSSQSRSGGRRLSVPVSPSSYDDGGGQLLQDLHIVGPAAEYSARRDQEQPAGMRAFTAASSHLGTWSSAGEETEEGYMSVLLSWNDWRYHPGFGLADGSISILRKKMDDGRGGHDEDGRSPSAVGASKIFSVSLILDIGLSCRFRQSIFDSPYGSRASSLIQRI</sequence>
<comment type="caution">
    <text evidence="2">The sequence shown here is derived from an EMBL/GenBank/DDBJ whole genome shotgun (WGS) entry which is preliminary data.</text>
</comment>
<evidence type="ECO:0000313" key="3">
    <source>
        <dbReference type="Proteomes" id="UP000226431"/>
    </source>
</evidence>
<gene>
    <name evidence="2" type="ORF">CDD80_3102</name>
</gene>
<dbReference type="Proteomes" id="UP000226431">
    <property type="component" value="Unassembled WGS sequence"/>
</dbReference>
<protein>
    <submittedName>
        <fullName evidence="2">Uncharacterized protein</fullName>
    </submittedName>
</protein>
<proteinExistence type="predicted"/>
<reference evidence="2 3" key="1">
    <citation type="submission" date="2017-06" db="EMBL/GenBank/DDBJ databases">
        <title>Ant-infecting Ophiocordyceps genomes reveal a high diversity of potential behavioral manipulation genes and a possible major role for enterotoxins.</title>
        <authorList>
            <person name="De Bekker C."/>
            <person name="Evans H.C."/>
            <person name="Brachmann A."/>
            <person name="Hughes D.P."/>
        </authorList>
    </citation>
    <scope>NUCLEOTIDE SEQUENCE [LARGE SCALE GENOMIC DNA]</scope>
    <source>
        <strain evidence="2 3">Map16</strain>
    </source>
</reference>
<feature type="region of interest" description="Disordered" evidence="1">
    <location>
        <begin position="1"/>
        <end position="54"/>
    </location>
</feature>
<evidence type="ECO:0000313" key="2">
    <source>
        <dbReference type="EMBL" id="PHH74407.1"/>
    </source>
</evidence>
<organism evidence="2 3">
    <name type="scientific">Ophiocordyceps camponoti-rufipedis</name>
    <dbReference type="NCBI Taxonomy" id="2004952"/>
    <lineage>
        <taxon>Eukaryota</taxon>
        <taxon>Fungi</taxon>
        <taxon>Dikarya</taxon>
        <taxon>Ascomycota</taxon>
        <taxon>Pezizomycotina</taxon>
        <taxon>Sordariomycetes</taxon>
        <taxon>Hypocreomycetidae</taxon>
        <taxon>Hypocreales</taxon>
        <taxon>Ophiocordycipitaceae</taxon>
        <taxon>Ophiocordyceps</taxon>
    </lineage>
</organism>
<name>A0A2C5Z061_9HYPO</name>
<keyword evidence="3" id="KW-1185">Reference proteome</keyword>
<accession>A0A2C5Z061</accession>
<dbReference type="EMBL" id="NJES01000276">
    <property type="protein sequence ID" value="PHH74407.1"/>
    <property type="molecule type" value="Genomic_DNA"/>
</dbReference>
<evidence type="ECO:0000256" key="1">
    <source>
        <dbReference type="SAM" id="MobiDB-lite"/>
    </source>
</evidence>
<dbReference type="AlphaFoldDB" id="A0A2C5Z061"/>
<feature type="compositionally biased region" description="Low complexity" evidence="1">
    <location>
        <begin position="26"/>
        <end position="42"/>
    </location>
</feature>